<feature type="compositionally biased region" description="Pro residues" evidence="1">
    <location>
        <begin position="263"/>
        <end position="272"/>
    </location>
</feature>
<dbReference type="SMART" id="SM00257">
    <property type="entry name" value="LysM"/>
    <property type="match status" value="1"/>
</dbReference>
<dbReference type="CDD" id="cd20708">
    <property type="entry name" value="MIX_IV"/>
    <property type="match status" value="1"/>
</dbReference>
<feature type="region of interest" description="Disordered" evidence="1">
    <location>
        <begin position="242"/>
        <end position="298"/>
    </location>
</feature>
<dbReference type="Gene3D" id="3.10.350.10">
    <property type="entry name" value="LysM domain"/>
    <property type="match status" value="1"/>
</dbReference>
<dbReference type="OrthoDB" id="370541at2"/>
<dbReference type="EMBL" id="CP000453">
    <property type="protein sequence ID" value="ABI56002.1"/>
    <property type="molecule type" value="Genomic_DNA"/>
</dbReference>
<evidence type="ECO:0000259" key="3">
    <source>
        <dbReference type="PROSITE" id="PS51782"/>
    </source>
</evidence>
<evidence type="ECO:0000313" key="4">
    <source>
        <dbReference type="EMBL" id="ABI56002.1"/>
    </source>
</evidence>
<dbReference type="Pfam" id="PF20249">
    <property type="entry name" value="VasX_N"/>
    <property type="match status" value="1"/>
</dbReference>
<dbReference type="PROSITE" id="PS51782">
    <property type="entry name" value="LYSM"/>
    <property type="match status" value="1"/>
</dbReference>
<feature type="region of interest" description="Disordered" evidence="1">
    <location>
        <begin position="1189"/>
        <end position="1225"/>
    </location>
</feature>
<dbReference type="SUPFAM" id="SSF54106">
    <property type="entry name" value="LysM domain"/>
    <property type="match status" value="1"/>
</dbReference>
<evidence type="ECO:0000256" key="2">
    <source>
        <dbReference type="SAM" id="Phobius"/>
    </source>
</evidence>
<evidence type="ECO:0000313" key="5">
    <source>
        <dbReference type="Proteomes" id="UP000001962"/>
    </source>
</evidence>
<keyword evidence="2" id="KW-0472">Membrane</keyword>
<proteinExistence type="predicted"/>
<feature type="domain" description="LysM" evidence="3">
    <location>
        <begin position="3"/>
        <end position="48"/>
    </location>
</feature>
<keyword evidence="2" id="KW-1133">Transmembrane helix</keyword>
<sequence>MSAIHTVRDGDTLWGIARQHGVPPATLMTLNPDIEHPDCIYPGQQVRLPENRERLSDSRAPGDVCHPAPCEVAVEQITLLPLRYALVEPEAIAGARIRAPYPPLGTRPIGVRLAREGYLYVIEQPRAPGEQPLRLYEFRLQAMTLTRLLDGVEGVTEDRREKAQGAPHLTFGSAARLQAAYATAQWSAARCNRMLENPGERNRRMQSVDLARAAAGFDGDDPTSVEPLLASDRIRPAVAELHEPPASGTPESPMEAERNPYPWTAPPPPPPEAKAAESGGGGGSDTDGAAFPAGPPPAPFERTTLDDLLGHWAPEGVPDERLYGLILRDDLGLLQELADYQDHVVGWLDSWAREHETRYVAGGFIESLFLLDEEGFVDDPRFRALREETSEAQQRAILDYLNSLEHESGGFLASTRRAFGSGEGLLEAINPFAEPAHRRVAQARQQMMDTLGPELRERHQHLIDEQRDALRARLQGAGLGSRGLLELVERDAMGDFLDTHRAHLRRWHALLDRITEDRVRLVETNHFHEAAWYFDPALDDQLQQALYTEYACLRDICRTDEAAESIADWLDAHPQWNEPLFHTLHPGDQRRAARELEELAQVTYVTAGTLQAPETVESFHQLALRLQAIRETYALPAARELGQTAMGLDELRRATFRPARELRFAQALDETLQRFQAGGNLDLDDILRRVPGAAWLDMVRGFAEHGASVELPTERHVRRFNADVDQALALREALRGANRRLKDEGVRRRRGVIDARVYRETRRDMQQYRERIRGQLLYVERRLAGAINPLKGTDNRVGLQLRGLDADTHREIRRMADDARAGRPLQTRADAGRVLRSDGLSVVIAVLQLRNLGSAYVEFRDKEQRGLRDLLAVLGGLVNAAAPTFAAAQGIGISLLAVQLPRVRSQMARGAVAARLGWLTGHLGTGAYGLGFLASLSETGRSLHRWGDALQRGDGQALAAATLTLAGSGGLTATQGWGFWRNTTLVVSAYQEGGLSAAAWATRSARFVAIFVRVNLLGLLFTPVYLGGLWWYRRNQRDALATWLEQSAWGVADAGLDLETHRRRWVNALVEPRLTLRRVDGQAELELVIPDLAPEDLAAGAARLAALRKAPDQWWAPWSQSLAEQLEASPDAPTTLRLPLFPEELNAQTGLSLRLTYPSALVPGLEREVHFHLDTLNPDPVPTFFQALSGGREDGSAERPIQPLSGRAWTTGSPPTVPLQPGKKP</sequence>
<dbReference type="RefSeq" id="WP_011628397.1">
    <property type="nucleotide sequence ID" value="NC_008340.1"/>
</dbReference>
<evidence type="ECO:0000256" key="1">
    <source>
        <dbReference type="SAM" id="MobiDB-lite"/>
    </source>
</evidence>
<dbReference type="InterPro" id="IPR018392">
    <property type="entry name" value="LysM"/>
</dbReference>
<protein>
    <submittedName>
        <fullName evidence="4">Peptidoglycan-binding LysM</fullName>
    </submittedName>
</protein>
<dbReference type="Pfam" id="PF01476">
    <property type="entry name" value="LysM"/>
    <property type="match status" value="1"/>
</dbReference>
<dbReference type="Proteomes" id="UP000001962">
    <property type="component" value="Chromosome"/>
</dbReference>
<keyword evidence="2" id="KW-0812">Transmembrane</keyword>
<dbReference type="CDD" id="cd00118">
    <property type="entry name" value="LysM"/>
    <property type="match status" value="1"/>
</dbReference>
<feature type="transmembrane region" description="Helical" evidence="2">
    <location>
        <begin position="1010"/>
        <end position="1032"/>
    </location>
</feature>
<keyword evidence="5" id="KW-1185">Reference proteome</keyword>
<dbReference type="AlphaFoldDB" id="Q0AAY5"/>
<gene>
    <name evidence="4" type="ordered locus">Mlg_0648</name>
</gene>
<dbReference type="HOGENOM" id="CLU_008566_0_0_6"/>
<organism evidence="4 5">
    <name type="scientific">Alkalilimnicola ehrlichii (strain ATCC BAA-1101 / DSM 17681 / MLHE-1)</name>
    <dbReference type="NCBI Taxonomy" id="187272"/>
    <lineage>
        <taxon>Bacteria</taxon>
        <taxon>Pseudomonadati</taxon>
        <taxon>Pseudomonadota</taxon>
        <taxon>Gammaproteobacteria</taxon>
        <taxon>Chromatiales</taxon>
        <taxon>Ectothiorhodospiraceae</taxon>
        <taxon>Alkalilimnicola</taxon>
    </lineage>
</organism>
<reference evidence="5" key="1">
    <citation type="submission" date="2006-08" db="EMBL/GenBank/DDBJ databases">
        <title>Complete sequence of Alkalilimnicola ehrilichei MLHE-1.</title>
        <authorList>
            <person name="Copeland A."/>
            <person name="Lucas S."/>
            <person name="Lapidus A."/>
            <person name="Barry K."/>
            <person name="Detter J.C."/>
            <person name="Glavina del Rio T."/>
            <person name="Hammon N."/>
            <person name="Israni S."/>
            <person name="Dalin E."/>
            <person name="Tice H."/>
            <person name="Pitluck S."/>
            <person name="Sims D."/>
            <person name="Brettin T."/>
            <person name="Bruce D."/>
            <person name="Han C."/>
            <person name="Tapia R."/>
            <person name="Gilna P."/>
            <person name="Schmutz J."/>
            <person name="Larimer F."/>
            <person name="Land M."/>
            <person name="Hauser L."/>
            <person name="Kyrpides N."/>
            <person name="Mikhailova N."/>
            <person name="Oremland R.S."/>
            <person name="Hoeft S.E."/>
            <person name="Switzer-Blum J."/>
            <person name="Kulp T."/>
            <person name="King G."/>
            <person name="Tabita R."/>
            <person name="Witte B."/>
            <person name="Santini J.M."/>
            <person name="Basu P."/>
            <person name="Hollibaugh J.T."/>
            <person name="Xie G."/>
            <person name="Stolz J.F."/>
            <person name="Richardson P."/>
        </authorList>
    </citation>
    <scope>NUCLEOTIDE SEQUENCE [LARGE SCALE GENOMIC DNA]</scope>
    <source>
        <strain evidence="5">ATCC BAA-1101 / DSM 17681 / MLHE-1</strain>
    </source>
</reference>
<feature type="transmembrane region" description="Helical" evidence="2">
    <location>
        <begin position="870"/>
        <end position="898"/>
    </location>
</feature>
<name>Q0AAY5_ALKEH</name>
<dbReference type="InterPro" id="IPR046864">
    <property type="entry name" value="VasX_N"/>
</dbReference>
<dbReference type="KEGG" id="aeh:Mlg_0648"/>
<accession>Q0AAY5</accession>
<dbReference type="InterPro" id="IPR036779">
    <property type="entry name" value="LysM_dom_sf"/>
</dbReference>
<dbReference type="eggNOG" id="COG1388">
    <property type="taxonomic scope" value="Bacteria"/>
</dbReference>